<feature type="chain" id="PRO_5040237324" evidence="1">
    <location>
        <begin position="22"/>
        <end position="202"/>
    </location>
</feature>
<feature type="signal peptide" evidence="1">
    <location>
        <begin position="1"/>
        <end position="21"/>
    </location>
</feature>
<dbReference type="OrthoDB" id="3236720at2759"/>
<dbReference type="Proteomes" id="UP000772434">
    <property type="component" value="Unassembled WGS sequence"/>
</dbReference>
<reference evidence="2" key="1">
    <citation type="submission" date="2020-11" db="EMBL/GenBank/DDBJ databases">
        <authorList>
            <consortium name="DOE Joint Genome Institute"/>
            <person name="Ahrendt S."/>
            <person name="Riley R."/>
            <person name="Andreopoulos W."/>
            <person name="Labutti K."/>
            <person name="Pangilinan J."/>
            <person name="Ruiz-Duenas F.J."/>
            <person name="Barrasa J.M."/>
            <person name="Sanchez-Garcia M."/>
            <person name="Camarero S."/>
            <person name="Miyauchi S."/>
            <person name="Serrano A."/>
            <person name="Linde D."/>
            <person name="Babiker R."/>
            <person name="Drula E."/>
            <person name="Ayuso-Fernandez I."/>
            <person name="Pacheco R."/>
            <person name="Padilla G."/>
            <person name="Ferreira P."/>
            <person name="Barriuso J."/>
            <person name="Kellner H."/>
            <person name="Castanera R."/>
            <person name="Alfaro M."/>
            <person name="Ramirez L."/>
            <person name="Pisabarro A.G."/>
            <person name="Kuo A."/>
            <person name="Tritt A."/>
            <person name="Lipzen A."/>
            <person name="He G."/>
            <person name="Yan M."/>
            <person name="Ng V."/>
            <person name="Cullen D."/>
            <person name="Martin F."/>
            <person name="Rosso M.-N."/>
            <person name="Henrissat B."/>
            <person name="Hibbett D."/>
            <person name="Martinez A.T."/>
            <person name="Grigoriev I.V."/>
        </authorList>
    </citation>
    <scope>NUCLEOTIDE SEQUENCE</scope>
    <source>
        <strain evidence="2">AH 40177</strain>
    </source>
</reference>
<dbReference type="AlphaFoldDB" id="A0A9P5Q453"/>
<proteinExistence type="predicted"/>
<name>A0A9P5Q453_9AGAR</name>
<organism evidence="2 3">
    <name type="scientific">Rhodocollybia butyracea</name>
    <dbReference type="NCBI Taxonomy" id="206335"/>
    <lineage>
        <taxon>Eukaryota</taxon>
        <taxon>Fungi</taxon>
        <taxon>Dikarya</taxon>
        <taxon>Basidiomycota</taxon>
        <taxon>Agaricomycotina</taxon>
        <taxon>Agaricomycetes</taxon>
        <taxon>Agaricomycetidae</taxon>
        <taxon>Agaricales</taxon>
        <taxon>Marasmiineae</taxon>
        <taxon>Omphalotaceae</taxon>
        <taxon>Rhodocollybia</taxon>
    </lineage>
</organism>
<gene>
    <name evidence="2" type="ORF">BDP27DRAFT_1311642</name>
</gene>
<sequence>MFAKIALSLLSVSAFAGSAIAAPFNPQTQSLNRRYTSFDSWGGLSSLSGFDNFYGSDNFSGEVSTQVIVQQQEVVCQSLSIEVIQQKLLVLQEMAKQIITEQICDVETQTIVFQQYISSSSSFSGDLMHTSGRSAGYDSSLVNYYSSLYNSDGSLSTSDLGFSGSSSGQSVVVPSGNNWNDATSPSSVQSAYQAAQNAISGN</sequence>
<protein>
    <submittedName>
        <fullName evidence="2">Uncharacterized protein</fullName>
    </submittedName>
</protein>
<keyword evidence="3" id="KW-1185">Reference proteome</keyword>
<dbReference type="EMBL" id="JADNRY010000003">
    <property type="protein sequence ID" value="KAF9077766.1"/>
    <property type="molecule type" value="Genomic_DNA"/>
</dbReference>
<comment type="caution">
    <text evidence="2">The sequence shown here is derived from an EMBL/GenBank/DDBJ whole genome shotgun (WGS) entry which is preliminary data.</text>
</comment>
<keyword evidence="1" id="KW-0732">Signal</keyword>
<accession>A0A9P5Q453</accession>
<evidence type="ECO:0000256" key="1">
    <source>
        <dbReference type="SAM" id="SignalP"/>
    </source>
</evidence>
<evidence type="ECO:0000313" key="2">
    <source>
        <dbReference type="EMBL" id="KAF9077766.1"/>
    </source>
</evidence>
<evidence type="ECO:0000313" key="3">
    <source>
        <dbReference type="Proteomes" id="UP000772434"/>
    </source>
</evidence>